<organism evidence="6 7">
    <name type="scientific">Kingdonia uniflora</name>
    <dbReference type="NCBI Taxonomy" id="39325"/>
    <lineage>
        <taxon>Eukaryota</taxon>
        <taxon>Viridiplantae</taxon>
        <taxon>Streptophyta</taxon>
        <taxon>Embryophyta</taxon>
        <taxon>Tracheophyta</taxon>
        <taxon>Spermatophyta</taxon>
        <taxon>Magnoliopsida</taxon>
        <taxon>Ranunculales</taxon>
        <taxon>Circaeasteraceae</taxon>
        <taxon>Kingdonia</taxon>
    </lineage>
</organism>
<dbReference type="InterPro" id="IPR011013">
    <property type="entry name" value="Gal_mutarotase_sf_dom"/>
</dbReference>
<dbReference type="EC" id="5.1.3.15" evidence="3 5"/>
<evidence type="ECO:0000313" key="6">
    <source>
        <dbReference type="EMBL" id="KAF6157484.1"/>
    </source>
</evidence>
<comment type="caution">
    <text evidence="6">The sequence shown here is derived from an EMBL/GenBank/DDBJ whole genome shotgun (WGS) entry which is preliminary data.</text>
</comment>
<evidence type="ECO:0000256" key="2">
    <source>
        <dbReference type="ARBA" id="ARBA00005866"/>
    </source>
</evidence>
<dbReference type="SUPFAM" id="SSF74650">
    <property type="entry name" value="Galactose mutarotase-like"/>
    <property type="match status" value="1"/>
</dbReference>
<evidence type="ECO:0000256" key="1">
    <source>
        <dbReference type="ARBA" id="ARBA00001096"/>
    </source>
</evidence>
<keyword evidence="7" id="KW-1185">Reference proteome</keyword>
<dbReference type="Gene3D" id="2.70.98.10">
    <property type="match status" value="1"/>
</dbReference>
<dbReference type="PIRSF" id="PIRSF016020">
    <property type="entry name" value="PHexose_mutarotase"/>
    <property type="match status" value="1"/>
</dbReference>
<dbReference type="EMBL" id="JACGCM010001275">
    <property type="protein sequence ID" value="KAF6157484.1"/>
    <property type="molecule type" value="Genomic_DNA"/>
</dbReference>
<evidence type="ECO:0000256" key="5">
    <source>
        <dbReference type="PIRNR" id="PIRNR016020"/>
    </source>
</evidence>
<name>A0A7J7MRK2_9MAGN</name>
<dbReference type="GO" id="GO:0047938">
    <property type="term" value="F:glucose-6-phosphate 1-epimerase activity"/>
    <property type="evidence" value="ECO:0007669"/>
    <property type="project" value="UniProtKB-UniRule"/>
</dbReference>
<dbReference type="AlphaFoldDB" id="A0A7J7MRK2"/>
<sequence>MRIFKGKDGLKLEEIITLKEPRGSSAKVLVSDGQVISWKNDCGEELLFTGSKTITTPWKALRGISVWSPQFRGLETREHPGLTKKIFWTLDNNSQSSVDLILKLKVEDLKTWPQSFELRLRISLSAGKLTLIPGLRNTNKKAFPFNLSLRNYLSVSDISEIRVEGLETLDYLDNLVNKERFTEQADAITFDSKVDRVYLSTPTKIAIIDHEKKRTFELRKGHLADAVVWNPWERKDKGLHYLDSGEYKNMLCVESAVIEKPILLQPGNQWNGCQELSIVSSSYYSGQLDPRKVLNGYK</sequence>
<comment type="catalytic activity">
    <reaction evidence="1">
        <text>alpha-D-glucose 6-phosphate = beta-D-glucose 6-phosphate</text>
        <dbReference type="Rhea" id="RHEA:16249"/>
        <dbReference type="ChEBI" id="CHEBI:58225"/>
        <dbReference type="ChEBI" id="CHEBI:58247"/>
        <dbReference type="EC" id="5.1.3.15"/>
    </reaction>
</comment>
<dbReference type="Proteomes" id="UP000541444">
    <property type="component" value="Unassembled WGS sequence"/>
</dbReference>
<protein>
    <recommendedName>
        <fullName evidence="3 5">glucose-6-phosphate 1-epimerase</fullName>
        <ecNumber evidence="3 5">5.1.3.15</ecNumber>
    </recommendedName>
</protein>
<comment type="similarity">
    <text evidence="2 5">Belongs to the glucose-6-phosphate 1-epimerase family.</text>
</comment>
<dbReference type="InterPro" id="IPR014718">
    <property type="entry name" value="GH-type_carb-bd"/>
</dbReference>
<dbReference type="GO" id="GO:0005975">
    <property type="term" value="P:carbohydrate metabolic process"/>
    <property type="evidence" value="ECO:0007669"/>
    <property type="project" value="InterPro"/>
</dbReference>
<proteinExistence type="inferred from homology"/>
<gene>
    <name evidence="6" type="ORF">GIB67_004422</name>
</gene>
<dbReference type="Pfam" id="PF01263">
    <property type="entry name" value="Aldose_epim"/>
    <property type="match status" value="1"/>
</dbReference>
<keyword evidence="4 5" id="KW-0413">Isomerase</keyword>
<dbReference type="InterPro" id="IPR008183">
    <property type="entry name" value="Aldose_1/G6P_1-epimerase"/>
</dbReference>
<dbReference type="OrthoDB" id="1659429at2759"/>
<dbReference type="GO" id="GO:0005737">
    <property type="term" value="C:cytoplasm"/>
    <property type="evidence" value="ECO:0007669"/>
    <property type="project" value="TreeGrafter"/>
</dbReference>
<evidence type="ECO:0000256" key="3">
    <source>
        <dbReference type="ARBA" id="ARBA00012083"/>
    </source>
</evidence>
<evidence type="ECO:0000256" key="4">
    <source>
        <dbReference type="ARBA" id="ARBA00023235"/>
    </source>
</evidence>
<dbReference type="PANTHER" id="PTHR11122">
    <property type="entry name" value="APOSPORY-ASSOCIATED PROTEIN C-RELATED"/>
    <property type="match status" value="1"/>
</dbReference>
<dbReference type="PANTHER" id="PTHR11122:SF33">
    <property type="entry name" value="GLUCOSE-6-PHOSPHATE 1-EPIMERASE"/>
    <property type="match status" value="1"/>
</dbReference>
<dbReference type="InterPro" id="IPR025532">
    <property type="entry name" value="G6P_1-epimerase"/>
</dbReference>
<accession>A0A7J7MRK2</accession>
<dbReference type="GO" id="GO:0030246">
    <property type="term" value="F:carbohydrate binding"/>
    <property type="evidence" value="ECO:0007669"/>
    <property type="project" value="UniProtKB-UniRule"/>
</dbReference>
<reference evidence="6 7" key="1">
    <citation type="journal article" date="2020" name="IScience">
        <title>Genome Sequencing of the Endangered Kingdonia uniflora (Circaeasteraceae, Ranunculales) Reveals Potential Mechanisms of Evolutionary Specialization.</title>
        <authorList>
            <person name="Sun Y."/>
            <person name="Deng T."/>
            <person name="Zhang A."/>
            <person name="Moore M.J."/>
            <person name="Landis J.B."/>
            <person name="Lin N."/>
            <person name="Zhang H."/>
            <person name="Zhang X."/>
            <person name="Huang J."/>
            <person name="Zhang X."/>
            <person name="Sun H."/>
            <person name="Wang H."/>
        </authorList>
    </citation>
    <scope>NUCLEOTIDE SEQUENCE [LARGE SCALE GENOMIC DNA]</scope>
    <source>
        <strain evidence="6">TB1705</strain>
        <tissue evidence="6">Leaf</tissue>
    </source>
</reference>
<evidence type="ECO:0000313" key="7">
    <source>
        <dbReference type="Proteomes" id="UP000541444"/>
    </source>
</evidence>